<dbReference type="GO" id="GO:0005507">
    <property type="term" value="F:copper ion binding"/>
    <property type="evidence" value="ECO:0007669"/>
    <property type="project" value="InterPro"/>
</dbReference>
<dbReference type="InterPro" id="IPR036939">
    <property type="entry name" value="Cu2_ascorb_mOase_N_sf"/>
</dbReference>
<name>A0A7W9G1V2_9ACTN</name>
<evidence type="ECO:0000256" key="2">
    <source>
        <dbReference type="SAM" id="SignalP"/>
    </source>
</evidence>
<evidence type="ECO:0000256" key="1">
    <source>
        <dbReference type="ARBA" id="ARBA00023157"/>
    </source>
</evidence>
<dbReference type="PANTHER" id="PTHR10157">
    <property type="entry name" value="DOPAMINE BETA HYDROXYLASE RELATED"/>
    <property type="match status" value="1"/>
</dbReference>
<dbReference type="AlphaFoldDB" id="A0A7W9G1V2"/>
<dbReference type="EMBL" id="JACHMB010000001">
    <property type="protein sequence ID" value="MBB5775581.1"/>
    <property type="molecule type" value="Genomic_DNA"/>
</dbReference>
<dbReference type="InterPro" id="IPR000945">
    <property type="entry name" value="DBH-like"/>
</dbReference>
<dbReference type="RefSeq" id="WP_185069246.1">
    <property type="nucleotide sequence ID" value="NZ_JACHMB010000001.1"/>
</dbReference>
<keyword evidence="2" id="KW-0732">Signal</keyword>
<dbReference type="Gene3D" id="2.60.120.230">
    <property type="match status" value="1"/>
</dbReference>
<dbReference type="InterPro" id="IPR008977">
    <property type="entry name" value="PHM/PNGase_F_dom_sf"/>
</dbReference>
<dbReference type="InterPro" id="IPR024548">
    <property type="entry name" value="Cu2_monoox_C"/>
</dbReference>
<gene>
    <name evidence="4" type="ORF">HD596_002337</name>
</gene>
<dbReference type="PROSITE" id="PS51257">
    <property type="entry name" value="PROKAR_LIPOPROTEIN"/>
    <property type="match status" value="1"/>
</dbReference>
<organism evidence="4 5">
    <name type="scientific">Nonomuraea jabiensis</name>
    <dbReference type="NCBI Taxonomy" id="882448"/>
    <lineage>
        <taxon>Bacteria</taxon>
        <taxon>Bacillati</taxon>
        <taxon>Actinomycetota</taxon>
        <taxon>Actinomycetes</taxon>
        <taxon>Streptosporangiales</taxon>
        <taxon>Streptosporangiaceae</taxon>
        <taxon>Nonomuraea</taxon>
    </lineage>
</organism>
<sequence length="379" mass="40720">MNRLARTAALLFAVVLLASCGARSTTTPAGHPGHTGHAAKATVAAVPLRAGERFVNLTMAEPYTPNPPNGGTDDYRCFLIDPKPASKVFLTGAQFQPQNLDLVHHAIFFRIDPEHAAKAREIDQRTPGQGWTCFGDDGVGDSSWVAHWAPGTSETLLDPRYGYELPPGSRLVMQVHYNLLGVAGKPGTDRSGIRLRVTDQSLRPLETALFQAPVELPCTPQESGPLCDRAAAVKDVGARFGEELKDQVALLAKYCGPSKPGPTQHCDMPVEGTATVHAMAGHMHLLGRAIKVELNPGTPKARTLLDVPEYNFDDQSLRVLPEPVTVSKGDVVRVTCTHDAGLRAQLPQLRKLPPRYVVWGDGTSDEMCLGIAIVTPGAT</sequence>
<evidence type="ECO:0000313" key="4">
    <source>
        <dbReference type="EMBL" id="MBB5775581.1"/>
    </source>
</evidence>
<dbReference type="PANTHER" id="PTHR10157:SF23">
    <property type="entry name" value="MOXD1 HOMOLOG 1"/>
    <property type="match status" value="1"/>
</dbReference>
<dbReference type="Gene3D" id="2.60.120.310">
    <property type="entry name" value="Copper type II, ascorbate-dependent monooxygenase, N-terminal domain"/>
    <property type="match status" value="1"/>
</dbReference>
<dbReference type="Pfam" id="PF03712">
    <property type="entry name" value="Cu2_monoox_C"/>
    <property type="match status" value="1"/>
</dbReference>
<dbReference type="SUPFAM" id="SSF49742">
    <property type="entry name" value="PHM/PNGase F"/>
    <property type="match status" value="2"/>
</dbReference>
<protein>
    <recommendedName>
        <fullName evidence="3">Copper type II ascorbate-dependent monooxygenase C-terminal domain-containing protein</fullName>
    </recommendedName>
</protein>
<evidence type="ECO:0000259" key="3">
    <source>
        <dbReference type="Pfam" id="PF03712"/>
    </source>
</evidence>
<feature type="domain" description="Copper type II ascorbate-dependent monooxygenase C-terminal" evidence="3">
    <location>
        <begin position="266"/>
        <end position="369"/>
    </location>
</feature>
<keyword evidence="1" id="KW-1015">Disulfide bond</keyword>
<dbReference type="GO" id="GO:0004500">
    <property type="term" value="F:dopamine beta-monooxygenase activity"/>
    <property type="evidence" value="ECO:0007669"/>
    <property type="project" value="InterPro"/>
</dbReference>
<keyword evidence="5" id="KW-1185">Reference proteome</keyword>
<dbReference type="Proteomes" id="UP000579153">
    <property type="component" value="Unassembled WGS sequence"/>
</dbReference>
<feature type="chain" id="PRO_5031079963" description="Copper type II ascorbate-dependent monooxygenase C-terminal domain-containing protein" evidence="2">
    <location>
        <begin position="25"/>
        <end position="379"/>
    </location>
</feature>
<feature type="signal peptide" evidence="2">
    <location>
        <begin position="1"/>
        <end position="24"/>
    </location>
</feature>
<dbReference type="InterPro" id="IPR014784">
    <property type="entry name" value="Cu2_ascorb_mOase-like_C"/>
</dbReference>
<proteinExistence type="predicted"/>
<reference evidence="4 5" key="1">
    <citation type="submission" date="2020-08" db="EMBL/GenBank/DDBJ databases">
        <title>Sequencing the genomes of 1000 actinobacteria strains.</title>
        <authorList>
            <person name="Klenk H.-P."/>
        </authorList>
    </citation>
    <scope>NUCLEOTIDE SEQUENCE [LARGE SCALE GENOMIC DNA]</scope>
    <source>
        <strain evidence="4 5">DSM 45507</strain>
    </source>
</reference>
<accession>A0A7W9G1V2</accession>
<comment type="caution">
    <text evidence="4">The sequence shown here is derived from an EMBL/GenBank/DDBJ whole genome shotgun (WGS) entry which is preliminary data.</text>
</comment>
<evidence type="ECO:0000313" key="5">
    <source>
        <dbReference type="Proteomes" id="UP000579153"/>
    </source>
</evidence>